<comment type="caution">
    <text evidence="3">The sequence shown here is derived from an EMBL/GenBank/DDBJ whole genome shotgun (WGS) entry which is preliminary data.</text>
</comment>
<dbReference type="STRING" id="394096.DB31_4108"/>
<reference evidence="3 4" key="1">
    <citation type="submission" date="2014-04" db="EMBL/GenBank/DDBJ databases">
        <title>Genome assembly of Hyalangium minutum DSM 14724.</title>
        <authorList>
            <person name="Sharma G."/>
            <person name="Subramanian S."/>
        </authorList>
    </citation>
    <scope>NUCLEOTIDE SEQUENCE [LARGE SCALE GENOMIC DNA]</scope>
    <source>
        <strain evidence="3 4">DSM 14724</strain>
    </source>
</reference>
<feature type="region of interest" description="Disordered" evidence="1">
    <location>
        <begin position="171"/>
        <end position="241"/>
    </location>
</feature>
<dbReference type="RefSeq" id="WP_063769302.1">
    <property type="nucleotide sequence ID" value="NZ_JMCB01000022.1"/>
</dbReference>
<gene>
    <name evidence="3" type="ORF">DB31_4108</name>
</gene>
<feature type="compositionally biased region" description="Basic and acidic residues" evidence="1">
    <location>
        <begin position="51"/>
        <end position="61"/>
    </location>
</feature>
<keyword evidence="2" id="KW-0732">Signal</keyword>
<feature type="compositionally biased region" description="Basic and acidic residues" evidence="1">
    <location>
        <begin position="221"/>
        <end position="241"/>
    </location>
</feature>
<evidence type="ECO:0000256" key="2">
    <source>
        <dbReference type="SAM" id="SignalP"/>
    </source>
</evidence>
<feature type="compositionally biased region" description="Basic and acidic residues" evidence="1">
    <location>
        <begin position="29"/>
        <end position="41"/>
    </location>
</feature>
<accession>A0A085W3Y5</accession>
<dbReference type="AlphaFoldDB" id="A0A085W3Y5"/>
<evidence type="ECO:0000256" key="1">
    <source>
        <dbReference type="SAM" id="MobiDB-lite"/>
    </source>
</evidence>
<evidence type="ECO:0000313" key="4">
    <source>
        <dbReference type="Proteomes" id="UP000028725"/>
    </source>
</evidence>
<feature type="compositionally biased region" description="Basic and acidic residues" evidence="1">
    <location>
        <begin position="203"/>
        <end position="212"/>
    </location>
</feature>
<dbReference type="Proteomes" id="UP000028725">
    <property type="component" value="Unassembled WGS sequence"/>
</dbReference>
<feature type="region of interest" description="Disordered" evidence="1">
    <location>
        <begin position="29"/>
        <end position="69"/>
    </location>
</feature>
<name>A0A085W3Y5_9BACT</name>
<proteinExistence type="predicted"/>
<keyword evidence="4" id="KW-1185">Reference proteome</keyword>
<evidence type="ECO:0000313" key="3">
    <source>
        <dbReference type="EMBL" id="KFE62398.1"/>
    </source>
</evidence>
<dbReference type="EMBL" id="JMCB01000022">
    <property type="protein sequence ID" value="KFE62398.1"/>
    <property type="molecule type" value="Genomic_DNA"/>
</dbReference>
<dbReference type="PATRIC" id="fig|394096.3.peg.7842"/>
<feature type="signal peptide" evidence="2">
    <location>
        <begin position="1"/>
        <end position="18"/>
    </location>
</feature>
<evidence type="ECO:0008006" key="5">
    <source>
        <dbReference type="Google" id="ProtNLM"/>
    </source>
</evidence>
<feature type="chain" id="PRO_5001799497" description="DUF5666 domain-containing protein" evidence="2">
    <location>
        <begin position="19"/>
        <end position="241"/>
    </location>
</feature>
<sequence length="241" mass="26022">MKKLIAALAICVGTAAFANDTTATDKVQKAEQKQAEKKRDASQVFTQKPGDSIKESQRDAEEGVDATQVGPKIAKTAKDVTGIQTESEGTFKTAQAFTLTGKLKDKTLEGVTIERPGLPAADLDIRDKTALWLDGKKVDKDALPEGAQVRAKFQLEGQDIVAVELRATSMKATTKKPVDKSMKSNSINNDSMMHDNTGGSGTVRDDLHEAGQDIKSGATEMKNDVKEQTNETRDDINKSLK</sequence>
<protein>
    <recommendedName>
        <fullName evidence="5">DUF5666 domain-containing protein</fullName>
    </recommendedName>
</protein>
<organism evidence="3 4">
    <name type="scientific">Hyalangium minutum</name>
    <dbReference type="NCBI Taxonomy" id="394096"/>
    <lineage>
        <taxon>Bacteria</taxon>
        <taxon>Pseudomonadati</taxon>
        <taxon>Myxococcota</taxon>
        <taxon>Myxococcia</taxon>
        <taxon>Myxococcales</taxon>
        <taxon>Cystobacterineae</taxon>
        <taxon>Archangiaceae</taxon>
        <taxon>Hyalangium</taxon>
    </lineage>
</organism>